<proteinExistence type="predicted"/>
<dbReference type="Proteomes" id="UP000031668">
    <property type="component" value="Unassembled WGS sequence"/>
</dbReference>
<name>A0A0C2M2K3_THEKT</name>
<protein>
    <recommendedName>
        <fullName evidence="1">Autophagy-related protein 11 C-terminal domain-containing protein</fullName>
    </recommendedName>
</protein>
<dbReference type="EMBL" id="JWZT01005346">
    <property type="protein sequence ID" value="KII61310.1"/>
    <property type="molecule type" value="Genomic_DNA"/>
</dbReference>
<dbReference type="InterPro" id="IPR019460">
    <property type="entry name" value="Atg11_C"/>
</dbReference>
<reference evidence="2 3" key="1">
    <citation type="journal article" date="2014" name="Genome Biol. Evol.">
        <title>The genome of the myxosporean Thelohanellus kitauei shows adaptations to nutrient acquisition within its fish host.</title>
        <authorList>
            <person name="Yang Y."/>
            <person name="Xiong J."/>
            <person name="Zhou Z."/>
            <person name="Huo F."/>
            <person name="Miao W."/>
            <person name="Ran C."/>
            <person name="Liu Y."/>
            <person name="Zhang J."/>
            <person name="Feng J."/>
            <person name="Wang M."/>
            <person name="Wang M."/>
            <person name="Wang L."/>
            <person name="Yao B."/>
        </authorList>
    </citation>
    <scope>NUCLEOTIDE SEQUENCE [LARGE SCALE GENOMIC DNA]</scope>
    <source>
        <strain evidence="2">Wuqing</strain>
    </source>
</reference>
<keyword evidence="3" id="KW-1185">Reference proteome</keyword>
<gene>
    <name evidence="2" type="ORF">RF11_06474</name>
</gene>
<dbReference type="AlphaFoldDB" id="A0A0C2M2K3"/>
<sequence>MNHKYLQKCVDYETRIKKLECMNENLCKALESHKQCPRFEITQLKIDHDYLFIYDHRIKNYHVPSSKNYYFLVTNDPIYTINHEERPPFFYSKVTSIRRARTTIKDNRFHLNPGTVFYLVERSQLSSTTITTY</sequence>
<feature type="domain" description="Autophagy-related protein 11 C-terminal" evidence="1">
    <location>
        <begin position="22"/>
        <end position="121"/>
    </location>
</feature>
<evidence type="ECO:0000259" key="1">
    <source>
        <dbReference type="Pfam" id="PF10377"/>
    </source>
</evidence>
<comment type="caution">
    <text evidence="2">The sequence shown here is derived from an EMBL/GenBank/DDBJ whole genome shotgun (WGS) entry which is preliminary data.</text>
</comment>
<organism evidence="2 3">
    <name type="scientific">Thelohanellus kitauei</name>
    <name type="common">Myxosporean</name>
    <dbReference type="NCBI Taxonomy" id="669202"/>
    <lineage>
        <taxon>Eukaryota</taxon>
        <taxon>Metazoa</taxon>
        <taxon>Cnidaria</taxon>
        <taxon>Myxozoa</taxon>
        <taxon>Myxosporea</taxon>
        <taxon>Bivalvulida</taxon>
        <taxon>Platysporina</taxon>
        <taxon>Myxobolidae</taxon>
        <taxon>Thelohanellus</taxon>
    </lineage>
</organism>
<evidence type="ECO:0000313" key="3">
    <source>
        <dbReference type="Proteomes" id="UP000031668"/>
    </source>
</evidence>
<evidence type="ECO:0000313" key="2">
    <source>
        <dbReference type="EMBL" id="KII61310.1"/>
    </source>
</evidence>
<accession>A0A0C2M2K3</accession>
<dbReference type="Pfam" id="PF10377">
    <property type="entry name" value="ATG11"/>
    <property type="match status" value="1"/>
</dbReference>